<dbReference type="Pfam" id="PF08241">
    <property type="entry name" value="Methyltransf_11"/>
    <property type="match status" value="1"/>
</dbReference>
<evidence type="ECO:0000313" key="3">
    <source>
        <dbReference type="Proteomes" id="UP000317893"/>
    </source>
</evidence>
<feature type="domain" description="Methyltransferase type 11" evidence="1">
    <location>
        <begin position="159"/>
        <end position="251"/>
    </location>
</feature>
<reference evidence="2 3" key="1">
    <citation type="submission" date="2019-06" db="EMBL/GenBank/DDBJ databases">
        <title>Sequencing the genomes of 1000 actinobacteria strains.</title>
        <authorList>
            <person name="Klenk H.-P."/>
        </authorList>
    </citation>
    <scope>NUCLEOTIDE SEQUENCE [LARGE SCALE GENOMIC DNA]</scope>
    <source>
        <strain evidence="2 3">DSM 18607</strain>
    </source>
</reference>
<proteinExistence type="predicted"/>
<dbReference type="Gene3D" id="3.40.50.150">
    <property type="entry name" value="Vaccinia Virus protein VP39"/>
    <property type="match status" value="1"/>
</dbReference>
<keyword evidence="2" id="KW-0489">Methyltransferase</keyword>
<dbReference type="InterPro" id="IPR013216">
    <property type="entry name" value="Methyltransf_11"/>
</dbReference>
<accession>A0A542E3F9</accession>
<dbReference type="GO" id="GO:0008757">
    <property type="term" value="F:S-adenosylmethionine-dependent methyltransferase activity"/>
    <property type="evidence" value="ECO:0007669"/>
    <property type="project" value="InterPro"/>
</dbReference>
<dbReference type="AlphaFoldDB" id="A0A542E3F9"/>
<dbReference type="RefSeq" id="WP_211356054.1">
    <property type="nucleotide sequence ID" value="NZ_BAAAPR010000007.1"/>
</dbReference>
<protein>
    <submittedName>
        <fullName evidence="2">Methyltransferase family protein</fullName>
    </submittedName>
</protein>
<dbReference type="SUPFAM" id="SSF53335">
    <property type="entry name" value="S-adenosyl-L-methionine-dependent methyltransferases"/>
    <property type="match status" value="1"/>
</dbReference>
<evidence type="ECO:0000313" key="2">
    <source>
        <dbReference type="EMBL" id="TQJ09865.1"/>
    </source>
</evidence>
<keyword evidence="3" id="KW-1185">Reference proteome</keyword>
<comment type="caution">
    <text evidence="2">The sequence shown here is derived from an EMBL/GenBank/DDBJ whole genome shotgun (WGS) entry which is preliminary data.</text>
</comment>
<keyword evidence="2" id="KW-0808">Transferase</keyword>
<dbReference type="Proteomes" id="UP000317893">
    <property type="component" value="Unassembled WGS sequence"/>
</dbReference>
<name>A0A542E3F9_9MICO</name>
<dbReference type="InterPro" id="IPR029063">
    <property type="entry name" value="SAM-dependent_MTases_sf"/>
</dbReference>
<sequence length="302" mass="32502">MTGLVAAPIDPLAPMRTPGEYEDALVVVRRRSGDGPAPASRVATEHFRVDTRDGRLTVTHRLRPDEVDDDLAGLLVDELFGPGWVRGPELFERLFTGVVRSLAPDPLDAWELFYRNTTARLEALRTARGTEVAAAHGCIAGYAPVYERAEALVPAGSVLELGSCFGFLSLRLAGLGHDVTASDVAAGTVRLLAAVAPRLGVRLTTVLADAARLPLDDGCADTVLAIHLLEHVDADHGAAVLHEAVRCARRRVVVAVPLEDEADESFGHVRTVDLDDLRAWGRASGLRYDVAEHHGGWLVLDR</sequence>
<dbReference type="GO" id="GO:0032259">
    <property type="term" value="P:methylation"/>
    <property type="evidence" value="ECO:0007669"/>
    <property type="project" value="UniProtKB-KW"/>
</dbReference>
<evidence type="ECO:0000259" key="1">
    <source>
        <dbReference type="Pfam" id="PF08241"/>
    </source>
</evidence>
<dbReference type="NCBIfam" id="NF041255">
    <property type="entry name" value="mycofact_MftM"/>
    <property type="match status" value="1"/>
</dbReference>
<gene>
    <name evidence="2" type="ORF">FB458_2981</name>
</gene>
<organism evidence="2 3">
    <name type="scientific">Lapillicoccus jejuensis</name>
    <dbReference type="NCBI Taxonomy" id="402171"/>
    <lineage>
        <taxon>Bacteria</taxon>
        <taxon>Bacillati</taxon>
        <taxon>Actinomycetota</taxon>
        <taxon>Actinomycetes</taxon>
        <taxon>Micrococcales</taxon>
        <taxon>Intrasporangiaceae</taxon>
        <taxon>Lapillicoccus</taxon>
    </lineage>
</organism>
<dbReference type="EMBL" id="VFMN01000001">
    <property type="protein sequence ID" value="TQJ09865.1"/>
    <property type="molecule type" value="Genomic_DNA"/>
</dbReference>